<organism evidence="4 5">
    <name type="scientific">Candidatus Sysuiplasma superficiale</name>
    <dbReference type="NCBI Taxonomy" id="2823368"/>
    <lineage>
        <taxon>Archaea</taxon>
        <taxon>Methanobacteriati</taxon>
        <taxon>Thermoplasmatota</taxon>
        <taxon>Thermoplasmata</taxon>
        <taxon>Candidatus Sysuiplasmatales</taxon>
        <taxon>Candidatus Sysuiplasmataceae</taxon>
        <taxon>Candidatus Sysuiplasma</taxon>
    </lineage>
</organism>
<gene>
    <name evidence="4" type="ORF">J9259_09595</name>
</gene>
<comment type="similarity">
    <text evidence="1">Belongs to the isocitrate and isopropylmalate dehydrogenases family.</text>
</comment>
<evidence type="ECO:0000259" key="3">
    <source>
        <dbReference type="SMART" id="SM01329"/>
    </source>
</evidence>
<proteinExistence type="inferred from homology"/>
<dbReference type="Gene3D" id="3.40.718.10">
    <property type="entry name" value="Isopropylmalate Dehydrogenase"/>
    <property type="match status" value="1"/>
</dbReference>
<evidence type="ECO:0000313" key="5">
    <source>
        <dbReference type="Proteomes" id="UP000716004"/>
    </source>
</evidence>
<dbReference type="PANTHER" id="PTHR11835">
    <property type="entry name" value="DECARBOXYLATING DEHYDROGENASES-ISOCITRATE, ISOPROPYLMALATE, TARTRATE"/>
    <property type="match status" value="1"/>
</dbReference>
<dbReference type="InterPro" id="IPR024084">
    <property type="entry name" value="IsoPropMal-DH-like_dom"/>
</dbReference>
<reference evidence="4" key="1">
    <citation type="submission" date="2021-04" db="EMBL/GenBank/DDBJ databases">
        <title>Genomic insights into ecological role and evolution of a novel Thermoplasmata order Candidatus Sysuiplasmatales.</title>
        <authorList>
            <person name="Yuan Y."/>
        </authorList>
    </citation>
    <scope>NUCLEOTIDE SEQUENCE</scope>
    <source>
        <strain evidence="4">YP2-bin.285</strain>
    </source>
</reference>
<feature type="domain" description="Isopropylmalate dehydrogenase-like" evidence="3">
    <location>
        <begin position="5"/>
        <end position="340"/>
    </location>
</feature>
<dbReference type="PROSITE" id="PS00470">
    <property type="entry name" value="IDH_IMDH"/>
    <property type="match status" value="1"/>
</dbReference>
<accession>A0A8J7YQZ9</accession>
<dbReference type="GO" id="GO:0004449">
    <property type="term" value="F:isocitrate dehydrogenase (NAD+) activity"/>
    <property type="evidence" value="ECO:0007669"/>
    <property type="project" value="TreeGrafter"/>
</dbReference>
<name>A0A8J7YQZ9_9ARCH</name>
<dbReference type="EMBL" id="JAGVSJ010000061">
    <property type="protein sequence ID" value="MBX8632748.1"/>
    <property type="molecule type" value="Genomic_DNA"/>
</dbReference>
<evidence type="ECO:0000313" key="4">
    <source>
        <dbReference type="EMBL" id="MBX8632748.1"/>
    </source>
</evidence>
<dbReference type="GO" id="GO:0006102">
    <property type="term" value="P:isocitrate metabolic process"/>
    <property type="evidence" value="ECO:0007669"/>
    <property type="project" value="TreeGrafter"/>
</dbReference>
<comment type="caution">
    <text evidence="4">The sequence shown here is derived from an EMBL/GenBank/DDBJ whole genome shotgun (WGS) entry which is preliminary data.</text>
</comment>
<dbReference type="Proteomes" id="UP000716004">
    <property type="component" value="Unassembled WGS sequence"/>
</dbReference>
<dbReference type="Pfam" id="PF00180">
    <property type="entry name" value="Iso_dh"/>
    <property type="match status" value="1"/>
</dbReference>
<dbReference type="AlphaFoldDB" id="A0A8J7YQZ9"/>
<evidence type="ECO:0000256" key="1">
    <source>
        <dbReference type="ARBA" id="ARBA00007769"/>
    </source>
</evidence>
<keyword evidence="2" id="KW-0560">Oxidoreductase</keyword>
<dbReference type="SUPFAM" id="SSF53659">
    <property type="entry name" value="Isocitrate/Isopropylmalate dehydrogenase-like"/>
    <property type="match status" value="1"/>
</dbReference>
<dbReference type="SMART" id="SM01329">
    <property type="entry name" value="Iso_dh"/>
    <property type="match status" value="1"/>
</dbReference>
<sequence>MSSYRVTLIPGDGIGPEVTDAAVKVLEATGVNFDWEVVEAGERALKKEGTPLPQAVLDSMKKNRIALKGPLTTPIGGGYRSVNVALRQMLNLYASVRPSRSIAGVGTLYSDIDLVVVREATEELYSGIEHWIDRDHSAAETISVVTRKASEKIVNYAFDYAVREKRKKVTAVHKANIMKTTGALFQEVSQQVAKHYPTIEFEERLIDNMAMQLVKKPQAYDVIVTTNLFGDILSDLCAGLAGGLGITPGAIIGDEIALFEPVHGSAPKYAGQDKVNPVATILSGEMMLKHLGEREAAENVWNAVFDTIKEKKVITYDLIEGGHANNALSPSRCSQMADEIARKVRESA</sequence>
<dbReference type="InterPro" id="IPR019818">
    <property type="entry name" value="IsoCit/isopropylmalate_DH_CS"/>
</dbReference>
<dbReference type="PANTHER" id="PTHR11835:SF34">
    <property type="entry name" value="ISOCITRATE DEHYDROGENASE [NAD] SUBUNIT ALPHA, MITOCHONDRIAL"/>
    <property type="match status" value="1"/>
</dbReference>
<evidence type="ECO:0000256" key="2">
    <source>
        <dbReference type="ARBA" id="ARBA00023002"/>
    </source>
</evidence>
<dbReference type="GO" id="GO:0006099">
    <property type="term" value="P:tricarboxylic acid cycle"/>
    <property type="evidence" value="ECO:0007669"/>
    <property type="project" value="TreeGrafter"/>
</dbReference>
<protein>
    <submittedName>
        <fullName evidence="4">Isocitrate/isopropylmalate dehydrogenase family protein</fullName>
    </submittedName>
</protein>
<dbReference type="GO" id="GO:0051287">
    <property type="term" value="F:NAD binding"/>
    <property type="evidence" value="ECO:0007669"/>
    <property type="project" value="InterPro"/>
</dbReference>
<dbReference type="GO" id="GO:0000287">
    <property type="term" value="F:magnesium ion binding"/>
    <property type="evidence" value="ECO:0007669"/>
    <property type="project" value="InterPro"/>
</dbReference>